<evidence type="ECO:0000313" key="2">
    <source>
        <dbReference type="EMBL" id="VTP05324.1"/>
    </source>
</evidence>
<organism evidence="2">
    <name type="scientific">Mycobacterium kansasii</name>
    <dbReference type="NCBI Taxonomy" id="1768"/>
    <lineage>
        <taxon>Bacteria</taxon>
        <taxon>Bacillati</taxon>
        <taxon>Actinomycetota</taxon>
        <taxon>Actinomycetes</taxon>
        <taxon>Mycobacteriales</taxon>
        <taxon>Mycobacteriaceae</taxon>
        <taxon>Mycobacterium</taxon>
    </lineage>
</organism>
<gene>
    <name evidence="2" type="ORF">BIN_B_05166</name>
</gene>
<protein>
    <submittedName>
        <fullName evidence="2">Uncharacterized protein</fullName>
    </submittedName>
</protein>
<dbReference type="EMBL" id="LR589389">
    <property type="protein sequence ID" value="VTP05324.1"/>
    <property type="molecule type" value="Genomic_DNA"/>
</dbReference>
<dbReference type="AlphaFoldDB" id="A0A653F6E5"/>
<feature type="compositionally biased region" description="Basic and acidic residues" evidence="1">
    <location>
        <begin position="11"/>
        <end position="25"/>
    </location>
</feature>
<accession>A0A653F6E5</accession>
<evidence type="ECO:0000256" key="1">
    <source>
        <dbReference type="SAM" id="MobiDB-lite"/>
    </source>
</evidence>
<name>A0A653F6E5_MYCKA</name>
<reference evidence="2" key="1">
    <citation type="submission" date="2019-05" db="EMBL/GenBank/DDBJ databases">
        <authorList>
            <person name="Naeem R."/>
            <person name="Antony C."/>
            <person name="Guan Q."/>
        </authorList>
    </citation>
    <scope>NUCLEOTIDE SEQUENCE</scope>
    <source>
        <strain evidence="2">3</strain>
    </source>
</reference>
<sequence length="141" mass="13774">MFGVVGLNEPGHGHDRGDKGDHDSAGQDGTQDADALAQFGGVGFGSVLAFPREVCPLLSLAQFGLASFFVGDGLVFGLAGGGQVVARAGEPITESRCAGKVFSVGEPGAGKQPGGVSVVGGPGGGVAFDVVGGCEVLPFGT</sequence>
<proteinExistence type="predicted"/>
<feature type="region of interest" description="Disordered" evidence="1">
    <location>
        <begin position="1"/>
        <end position="31"/>
    </location>
</feature>